<keyword evidence="3" id="KW-1185">Reference proteome</keyword>
<gene>
    <name evidence="2" type="ORF">PPROV_000910700</name>
</gene>
<evidence type="ECO:0000256" key="1">
    <source>
        <dbReference type="SAM" id="MobiDB-lite"/>
    </source>
</evidence>
<organism evidence="2 3">
    <name type="scientific">Pycnococcus provasolii</name>
    <dbReference type="NCBI Taxonomy" id="41880"/>
    <lineage>
        <taxon>Eukaryota</taxon>
        <taxon>Viridiplantae</taxon>
        <taxon>Chlorophyta</taxon>
        <taxon>Pseudoscourfieldiophyceae</taxon>
        <taxon>Pseudoscourfieldiales</taxon>
        <taxon>Pycnococcaceae</taxon>
        <taxon>Pycnococcus</taxon>
    </lineage>
</organism>
<protein>
    <submittedName>
        <fullName evidence="2">Uncharacterized protein</fullName>
    </submittedName>
</protein>
<dbReference type="AlphaFoldDB" id="A0A830HSB7"/>
<sequence length="418" mass="45324">MTTLHDVEPYDDISPRYKAAAEASSAARKALMRPIVRKPGSVMVMRNHVPVVDDDETATTTHTAQQETKTRGGTSEPWEPEEAAANARIAAARALALQNDTPTVERRSEQGVSEPWEPEAAAANARIAAARALALQNDTPTVERRSEQGVSQPWEPEAAAANARIAAARALALRNDTPTAERRSDLDVEATSELYTLAMGFANTPTAIRRTIELFESRDQAAKLVEQRTGELETWYRYAVALKHRLADLESMNLEGRLAKLEKMNKARRNFMLTDFTDAIQASERILSNELQQRDDTPVVPWAPKTGHLQTFDSATNAWRLGDTPVVTRAPELGAELMSDDGDKNGGGSRNGRGGRRETGETSPPPSPQAFTPANTHLAGSKRHRDDGGGGGGGGVHRAPPSSVLYVMFPFGRCATGT</sequence>
<dbReference type="EMBL" id="BNJQ01000029">
    <property type="protein sequence ID" value="GHP10376.1"/>
    <property type="molecule type" value="Genomic_DNA"/>
</dbReference>
<name>A0A830HSB7_9CHLO</name>
<dbReference type="Proteomes" id="UP000660262">
    <property type="component" value="Unassembled WGS sequence"/>
</dbReference>
<accession>A0A830HSB7</accession>
<evidence type="ECO:0000313" key="2">
    <source>
        <dbReference type="EMBL" id="GHP10376.1"/>
    </source>
</evidence>
<feature type="compositionally biased region" description="Low complexity" evidence="1">
    <location>
        <begin position="58"/>
        <end position="67"/>
    </location>
</feature>
<comment type="caution">
    <text evidence="2">The sequence shown here is derived from an EMBL/GenBank/DDBJ whole genome shotgun (WGS) entry which is preliminary data.</text>
</comment>
<reference evidence="2" key="1">
    <citation type="submission" date="2020-10" db="EMBL/GenBank/DDBJ databases">
        <title>Unveiling of a novel bifunctional photoreceptor, Dualchrome1, isolated from a cosmopolitan green alga.</title>
        <authorList>
            <person name="Suzuki S."/>
            <person name="Kawachi M."/>
        </authorList>
    </citation>
    <scope>NUCLEOTIDE SEQUENCE</scope>
    <source>
        <strain evidence="2">NIES 2893</strain>
    </source>
</reference>
<proteinExistence type="predicted"/>
<feature type="region of interest" description="Disordered" evidence="1">
    <location>
        <begin position="52"/>
        <end position="81"/>
    </location>
</feature>
<evidence type="ECO:0000313" key="3">
    <source>
        <dbReference type="Proteomes" id="UP000660262"/>
    </source>
</evidence>
<feature type="region of interest" description="Disordered" evidence="1">
    <location>
        <begin position="335"/>
        <end position="401"/>
    </location>
</feature>